<evidence type="ECO:0000313" key="4">
    <source>
        <dbReference type="Proteomes" id="UP000199391"/>
    </source>
</evidence>
<keyword evidence="4" id="KW-1185">Reference proteome</keyword>
<dbReference type="EMBL" id="FPBO01000026">
    <property type="protein sequence ID" value="SFV07233.1"/>
    <property type="molecule type" value="Genomic_DNA"/>
</dbReference>
<evidence type="ECO:0000313" key="3">
    <source>
        <dbReference type="EMBL" id="SFV07233.1"/>
    </source>
</evidence>
<dbReference type="PANTHER" id="PTHR38834">
    <property type="entry name" value="PERIPLASMIC SUBSTRATE BINDING PROTEIN FAMILY 3"/>
    <property type="match status" value="1"/>
</dbReference>
<dbReference type="Proteomes" id="UP000199391">
    <property type="component" value="Unassembled WGS sequence"/>
</dbReference>
<keyword evidence="1" id="KW-0732">Signal</keyword>
<dbReference type="Pfam" id="PF00497">
    <property type="entry name" value="SBP_bac_3"/>
    <property type="match status" value="1"/>
</dbReference>
<protein>
    <submittedName>
        <fullName evidence="3">Amino acid ABC transporter substrate-binding protein, PAAT family</fullName>
    </submittedName>
</protein>
<dbReference type="AlphaFoldDB" id="A0A1I7LBY4"/>
<evidence type="ECO:0000256" key="1">
    <source>
        <dbReference type="SAM" id="SignalP"/>
    </source>
</evidence>
<organism evidence="3 4">
    <name type="scientific">Pseudoduganella namucuonensis</name>
    <dbReference type="NCBI Taxonomy" id="1035707"/>
    <lineage>
        <taxon>Bacteria</taxon>
        <taxon>Pseudomonadati</taxon>
        <taxon>Pseudomonadota</taxon>
        <taxon>Betaproteobacteria</taxon>
        <taxon>Burkholderiales</taxon>
        <taxon>Oxalobacteraceae</taxon>
        <taxon>Telluria group</taxon>
        <taxon>Pseudoduganella</taxon>
    </lineage>
</organism>
<sequence length="250" mass="27674">MRNKALPCLSLLATLALPAALAAPLSLVTAHDPPHNMQTDGRVVGLSTEKVEEMFKRAGVPYTLRFTPWPRAYQSAHDLPGHCAFSMARTKEREDQFQWVGPIAQMDWVLYARAEDKLAPRSLEDVRSALIGGSASDVITQWLVANKFRVDPTPTDSLNPAKLVANRFEYWAVSRQRGVSITAAAGMTGRIVPVLTFGHSDLYLGCHHDLSGDIVLKLNKALAEMRQDGTYERINARYTRWAPPPEAPAQ</sequence>
<feature type="chain" id="PRO_5011762991" evidence="1">
    <location>
        <begin position="23"/>
        <end position="250"/>
    </location>
</feature>
<dbReference type="STRING" id="1035707.SAMN05216552_102676"/>
<name>A0A1I7LBY4_9BURK</name>
<dbReference type="InterPro" id="IPR001638">
    <property type="entry name" value="Solute-binding_3/MltF_N"/>
</dbReference>
<dbReference type="Gene3D" id="3.40.190.10">
    <property type="entry name" value="Periplasmic binding protein-like II"/>
    <property type="match status" value="2"/>
</dbReference>
<feature type="domain" description="Solute-binding protein family 3/N-terminal" evidence="2">
    <location>
        <begin position="29"/>
        <end position="239"/>
    </location>
</feature>
<evidence type="ECO:0000259" key="2">
    <source>
        <dbReference type="Pfam" id="PF00497"/>
    </source>
</evidence>
<feature type="signal peptide" evidence="1">
    <location>
        <begin position="1"/>
        <end position="22"/>
    </location>
</feature>
<dbReference type="PANTHER" id="PTHR38834:SF3">
    <property type="entry name" value="SOLUTE-BINDING PROTEIN FAMILY 3_N-TERMINAL DOMAIN-CONTAINING PROTEIN"/>
    <property type="match status" value="1"/>
</dbReference>
<accession>A0A1I7LBY4</accession>
<gene>
    <name evidence="3" type="ORF">SAMN05216552_102676</name>
</gene>
<proteinExistence type="predicted"/>
<dbReference type="SUPFAM" id="SSF53850">
    <property type="entry name" value="Periplasmic binding protein-like II"/>
    <property type="match status" value="1"/>
</dbReference>
<reference evidence="4" key="1">
    <citation type="submission" date="2016-10" db="EMBL/GenBank/DDBJ databases">
        <authorList>
            <person name="Varghese N."/>
            <person name="Submissions S."/>
        </authorList>
    </citation>
    <scope>NUCLEOTIDE SEQUENCE [LARGE SCALE GENOMIC DNA]</scope>
    <source>
        <strain evidence="4">CGMCC 1.11014</strain>
    </source>
</reference>